<protein>
    <submittedName>
        <fullName evidence="3">Uncharacterized protein</fullName>
    </submittedName>
</protein>
<dbReference type="RefSeq" id="WP_096575195.1">
    <property type="nucleotide sequence ID" value="NZ_CAWNJS010000001.1"/>
</dbReference>
<feature type="transmembrane region" description="Helical" evidence="2">
    <location>
        <begin position="92"/>
        <end position="111"/>
    </location>
</feature>
<reference evidence="3 4" key="1">
    <citation type="submission" date="2017-06" db="EMBL/GenBank/DDBJ databases">
        <title>Genome sequencing of cyanobaciteial culture collection at National Institute for Environmental Studies (NIES).</title>
        <authorList>
            <person name="Hirose Y."/>
            <person name="Shimura Y."/>
            <person name="Fujisawa T."/>
            <person name="Nakamura Y."/>
            <person name="Kawachi M."/>
        </authorList>
    </citation>
    <scope>NUCLEOTIDE SEQUENCE [LARGE SCALE GENOMIC DNA]</scope>
    <source>
        <strain evidence="3 4">NIES-37</strain>
    </source>
</reference>
<keyword evidence="2" id="KW-0472">Membrane</keyword>
<keyword evidence="2" id="KW-1133">Transmembrane helix</keyword>
<keyword evidence="2" id="KW-0812">Transmembrane</keyword>
<evidence type="ECO:0000313" key="3">
    <source>
        <dbReference type="EMBL" id="BAY98058.1"/>
    </source>
</evidence>
<dbReference type="Proteomes" id="UP000218785">
    <property type="component" value="Chromosome"/>
</dbReference>
<proteinExistence type="predicted"/>
<feature type="transmembrane region" description="Helical" evidence="2">
    <location>
        <begin position="131"/>
        <end position="150"/>
    </location>
</feature>
<feature type="region of interest" description="Disordered" evidence="1">
    <location>
        <begin position="1"/>
        <end position="28"/>
    </location>
</feature>
<accession>A0A1Z4MX92</accession>
<organism evidence="3 4">
    <name type="scientific">Tolypothrix tenuis PCC 7101</name>
    <dbReference type="NCBI Taxonomy" id="231146"/>
    <lineage>
        <taxon>Bacteria</taxon>
        <taxon>Bacillati</taxon>
        <taxon>Cyanobacteriota</taxon>
        <taxon>Cyanophyceae</taxon>
        <taxon>Nostocales</taxon>
        <taxon>Tolypothrichaceae</taxon>
        <taxon>Tolypothrix</taxon>
    </lineage>
</organism>
<name>A0A1Z4MX92_9CYAN</name>
<dbReference type="KEGG" id="ttq:NIES37_20060"/>
<sequence>MDFEGEATTTSATENKELPQPETTPKPLELLRDTEALLRRPAVESLTPILPPKLSSKLQTASSVADKSLKQLAEIDLDEIGDFDLRPARIRVGLSFVGFAALMTVILLLHFSTLHLELRTVEQMRQYWYQYVWFVCLGVAGLFVLGREAMRPIRKPRRLRGKPQSGIQNSS</sequence>
<keyword evidence="4" id="KW-1185">Reference proteome</keyword>
<gene>
    <name evidence="3" type="ORF">NIES37_20060</name>
</gene>
<evidence type="ECO:0000256" key="1">
    <source>
        <dbReference type="SAM" id="MobiDB-lite"/>
    </source>
</evidence>
<dbReference type="EMBL" id="AP018248">
    <property type="protein sequence ID" value="BAY98058.1"/>
    <property type="molecule type" value="Genomic_DNA"/>
</dbReference>
<dbReference type="AlphaFoldDB" id="A0A1Z4MX92"/>
<evidence type="ECO:0000256" key="2">
    <source>
        <dbReference type="SAM" id="Phobius"/>
    </source>
</evidence>
<evidence type="ECO:0000313" key="4">
    <source>
        <dbReference type="Proteomes" id="UP000218785"/>
    </source>
</evidence>